<dbReference type="Pfam" id="PF18018">
    <property type="entry name" value="DNA_pol_D_N"/>
    <property type="match status" value="1"/>
</dbReference>
<dbReference type="Proteomes" id="UP000824469">
    <property type="component" value="Unassembled WGS sequence"/>
</dbReference>
<dbReference type="InterPro" id="IPR007185">
    <property type="entry name" value="DNA_pol_a/d/e_bsu"/>
</dbReference>
<comment type="similarity">
    <text evidence="1">Belongs to the DNA polymerase delta/II small subunit family.</text>
</comment>
<keyword evidence="2" id="KW-0235">DNA replication</keyword>
<dbReference type="AlphaFoldDB" id="A0AA38LCT9"/>
<feature type="domain" description="DNA polymerase alpha/delta/epsilon subunit B" evidence="3">
    <location>
        <begin position="82"/>
        <end position="220"/>
    </location>
</feature>
<dbReference type="GO" id="GO:0006271">
    <property type="term" value="P:DNA strand elongation involved in DNA replication"/>
    <property type="evidence" value="ECO:0007669"/>
    <property type="project" value="TreeGrafter"/>
</dbReference>
<sequence length="221" mass="24015">RTIAPIVQPHNFVHKDDYLILEDESGRVKLAGKILCPSIFVTGLVVALHGKEGVDSDFYVQSILEAGLPPQHPLHSEENKYVVLVSGLMVGSTKSNPLQFQLLVDHLTGHSGDEQEQSMASQIVRVVIAGDSVDIRQGLLAGQPLTSKDQVRLAEPIKELDLALTQLAAAMPVDIMPGPNDPANFSLPQQPLHKCLFPGASTYNTFISATNPHQFELDGVW</sequence>
<evidence type="ECO:0000313" key="5">
    <source>
        <dbReference type="EMBL" id="KAH9315832.1"/>
    </source>
</evidence>
<evidence type="ECO:0000259" key="4">
    <source>
        <dbReference type="Pfam" id="PF18018"/>
    </source>
</evidence>
<dbReference type="GO" id="GO:0003677">
    <property type="term" value="F:DNA binding"/>
    <property type="evidence" value="ECO:0007669"/>
    <property type="project" value="InterPro"/>
</dbReference>
<proteinExistence type="inferred from homology"/>
<accession>A0AA38LCT9</accession>
<feature type="domain" description="DNA polymerase delta subunit OB-fold" evidence="4">
    <location>
        <begin position="4"/>
        <end position="63"/>
    </location>
</feature>
<dbReference type="PANTHER" id="PTHR10416:SF0">
    <property type="entry name" value="DNA POLYMERASE DELTA SUBUNIT 2"/>
    <property type="match status" value="1"/>
</dbReference>
<evidence type="ECO:0008006" key="7">
    <source>
        <dbReference type="Google" id="ProtNLM"/>
    </source>
</evidence>
<dbReference type="GO" id="GO:0043625">
    <property type="term" value="C:delta DNA polymerase complex"/>
    <property type="evidence" value="ECO:0007669"/>
    <property type="project" value="TreeGrafter"/>
</dbReference>
<dbReference type="Gene3D" id="2.40.50.430">
    <property type="match status" value="1"/>
</dbReference>
<feature type="non-terminal residue" evidence="5">
    <location>
        <position position="221"/>
    </location>
</feature>
<keyword evidence="6" id="KW-1185">Reference proteome</keyword>
<gene>
    <name evidence="5" type="ORF">KI387_024459</name>
</gene>
<dbReference type="Pfam" id="PF04042">
    <property type="entry name" value="DNA_pol_E_B"/>
    <property type="match status" value="1"/>
</dbReference>
<name>A0AA38LCT9_TAXCH</name>
<dbReference type="EMBL" id="JAHRHJ020000005">
    <property type="protein sequence ID" value="KAH9315832.1"/>
    <property type="molecule type" value="Genomic_DNA"/>
</dbReference>
<reference evidence="5 6" key="1">
    <citation type="journal article" date="2021" name="Nat. Plants">
        <title>The Taxus genome provides insights into paclitaxel biosynthesis.</title>
        <authorList>
            <person name="Xiong X."/>
            <person name="Gou J."/>
            <person name="Liao Q."/>
            <person name="Li Y."/>
            <person name="Zhou Q."/>
            <person name="Bi G."/>
            <person name="Li C."/>
            <person name="Du R."/>
            <person name="Wang X."/>
            <person name="Sun T."/>
            <person name="Guo L."/>
            <person name="Liang H."/>
            <person name="Lu P."/>
            <person name="Wu Y."/>
            <person name="Zhang Z."/>
            <person name="Ro D.K."/>
            <person name="Shang Y."/>
            <person name="Huang S."/>
            <person name="Yan J."/>
        </authorList>
    </citation>
    <scope>NUCLEOTIDE SEQUENCE [LARGE SCALE GENOMIC DNA]</scope>
    <source>
        <strain evidence="5">Ta-2019</strain>
    </source>
</reference>
<evidence type="ECO:0000256" key="1">
    <source>
        <dbReference type="ARBA" id="ARBA00006035"/>
    </source>
</evidence>
<evidence type="ECO:0000313" key="6">
    <source>
        <dbReference type="Proteomes" id="UP000824469"/>
    </source>
</evidence>
<dbReference type="InterPro" id="IPR040663">
    <property type="entry name" value="DNA_pol_D_N"/>
</dbReference>
<comment type="caution">
    <text evidence="5">The sequence shown here is derived from an EMBL/GenBank/DDBJ whole genome shotgun (WGS) entry which is preliminary data.</text>
</comment>
<dbReference type="Gene3D" id="3.60.21.50">
    <property type="match status" value="1"/>
</dbReference>
<organism evidence="5 6">
    <name type="scientific">Taxus chinensis</name>
    <name type="common">Chinese yew</name>
    <name type="synonym">Taxus wallichiana var. chinensis</name>
    <dbReference type="NCBI Taxonomy" id="29808"/>
    <lineage>
        <taxon>Eukaryota</taxon>
        <taxon>Viridiplantae</taxon>
        <taxon>Streptophyta</taxon>
        <taxon>Embryophyta</taxon>
        <taxon>Tracheophyta</taxon>
        <taxon>Spermatophyta</taxon>
        <taxon>Pinopsida</taxon>
        <taxon>Pinidae</taxon>
        <taxon>Conifers II</taxon>
        <taxon>Cupressales</taxon>
        <taxon>Taxaceae</taxon>
        <taxon>Taxus</taxon>
    </lineage>
</organism>
<dbReference type="PANTHER" id="PTHR10416">
    <property type="entry name" value="DNA POLYMERASE DELTA SUBUNIT 2"/>
    <property type="match status" value="1"/>
</dbReference>
<protein>
    <recommendedName>
        <fullName evidence="7">DNA polymerase delta subunit 2</fullName>
    </recommendedName>
</protein>
<dbReference type="InterPro" id="IPR024826">
    <property type="entry name" value="DNA_pol_delta/II_ssu"/>
</dbReference>
<evidence type="ECO:0000256" key="2">
    <source>
        <dbReference type="ARBA" id="ARBA00022705"/>
    </source>
</evidence>
<evidence type="ECO:0000259" key="3">
    <source>
        <dbReference type="Pfam" id="PF04042"/>
    </source>
</evidence>